<organism evidence="3">
    <name type="scientific">Escherichia coli</name>
    <dbReference type="NCBI Taxonomy" id="562"/>
    <lineage>
        <taxon>Bacteria</taxon>
        <taxon>Pseudomonadati</taxon>
        <taxon>Pseudomonadota</taxon>
        <taxon>Gammaproteobacteria</taxon>
        <taxon>Enterobacterales</taxon>
        <taxon>Enterobacteriaceae</taxon>
        <taxon>Escherichia</taxon>
    </lineage>
</organism>
<feature type="compositionally biased region" description="Low complexity" evidence="1">
    <location>
        <begin position="813"/>
        <end position="822"/>
    </location>
</feature>
<name>A0A7G8AJQ0_ECOLX</name>
<geneLocation type="plasmid" evidence="3">
    <name>pEGYMCR_IncI2</name>
</geneLocation>
<dbReference type="Pfam" id="PF18821">
    <property type="entry name" value="LPD7"/>
    <property type="match status" value="1"/>
</dbReference>
<reference evidence="3" key="1">
    <citation type="submission" date="2020-05" db="EMBL/GenBank/DDBJ databases">
        <authorList>
            <person name="Sadek M."/>
            <person name="Ortiz de la Rosa J.M."/>
        </authorList>
    </citation>
    <scope>NUCLEOTIDE SEQUENCE</scope>
    <source>
        <strain evidence="3">EGY17</strain>
        <plasmid evidence="3">pEGYMCR_IncI2</plasmid>
    </source>
</reference>
<proteinExistence type="predicted"/>
<keyword evidence="3" id="KW-0614">Plasmid</keyword>
<evidence type="ECO:0000256" key="1">
    <source>
        <dbReference type="SAM" id="MobiDB-lite"/>
    </source>
</evidence>
<feature type="region of interest" description="Disordered" evidence="1">
    <location>
        <begin position="330"/>
        <end position="352"/>
    </location>
</feature>
<evidence type="ECO:0000259" key="2">
    <source>
        <dbReference type="Pfam" id="PF18821"/>
    </source>
</evidence>
<dbReference type="AlphaFoldDB" id="A0A7G8AJQ0"/>
<accession>A0A7G8AJQ0</accession>
<dbReference type="EMBL" id="MT499885">
    <property type="protein sequence ID" value="QNI19841.1"/>
    <property type="molecule type" value="Genomic_DNA"/>
</dbReference>
<feature type="domain" description="Large polyvalent protein-associated" evidence="2">
    <location>
        <begin position="691"/>
        <end position="775"/>
    </location>
</feature>
<evidence type="ECO:0000313" key="3">
    <source>
        <dbReference type="EMBL" id="QNI19841.1"/>
    </source>
</evidence>
<sequence length="1199" mass="138201">MIVRYGGGNDGIVDYLINGRKAERQYTRDELDHRVVLDGDLQTTDKIIDSIENKSQERYLHITLSFHESHVSNEVLKAIVDDYKKLLMNAYHPDEYSFYAEAHLPKIRHIQDNSTGELVERKPHIHIVIPKVNLITEKFLNPVGDVTKGHTIEQLDAIQEFINYKYNLKSPKDFPRNDADYSKILSRVKGDLYKEHNAQLKGELLSRIENDNIENYSVFKSIVAEYGELRIRNAGKSNEYLAVKLPGDKKYTNLKSPFFRQNYIEKRTLTLEKPSRKEVEKRLNTWLNKTSHEIKHIFNQSKETRDFYKTLNPSQQIAFLNERIKEYDSREKLNERNSQQTSGRTRGYKSCPEELTRIDQSEATVGLSRMPQRGMVYGINGYTRPDPDGVLSDIPQRDLAEQLPQREHPGQDVRRDYDRQFTESGIKSLERSSFLCETMFQTLNEAAEKNEITTMAEIRRNIDPVRFLSSAAERFNIIPAQHKIRTAKDGSPRFSVGNRNMNASDFLTKHINLAWKDAKSFLLEVYSQQLENTPYTRYPTYRRLTHHEARERLNSLNLSEKTLRNTIRFERGKLYNDLREMRRELKLIPREQRDIAVGVIVYKKLTTLERLSELDTEGRHIIRQYHADWHKDKDEMKALERLKSYLNFDEINAISADEPELSLQKAVDSQRRLEEAKKVNSKLKDLVMDKQDSRIVYRDQESEKPVFTDKGNFVVAGKNPSKEEIGIMLEYSREKFGGVLKLTGSEDFKKMCAEVAAEQDMKIILRPEQYQQMMLELKAELQGNKFEQVETQENSQESESRIEKGDALKEQATEQTEQAQATSSYDPGVITRANTLDSQMLSKGTNGEFGYLKSLDSDENEIWEVLGHVPGDSDDIFDVASFDNENDAKEFCKIVNELGIDRTQALIHEQLSSQQEQAAVQETYQESPEEILASISANEHMISGLENFLVKDRSQFSSCNGDIVVEAEITRGEGGLYHLAVAGKHGLERGDAVARVDVTEQQFAAITGKTPSEVLTGDQTSARVPVITGIHFSTRAIENVNKLEQQKDYVYFSTHEGLNAEIKDFSSLKDAIEWGRVECELHDLNKRDTVIYRVESEHISQGIDAVMKNAERVERHEIEKAQGRDCTPEDGKILEAIDRFEDKFRGEGLKFEREKAESDLLNHGFTREMAEDALGKQFVQAREEHLELQQQRDNSQDMH</sequence>
<feature type="region of interest" description="Disordered" evidence="1">
    <location>
        <begin position="789"/>
        <end position="828"/>
    </location>
</feature>
<protein>
    <recommendedName>
        <fullName evidence="2">Large polyvalent protein-associated domain-containing protein</fullName>
    </recommendedName>
</protein>
<feature type="compositionally biased region" description="Basic and acidic residues" evidence="1">
    <location>
        <begin position="798"/>
        <end position="812"/>
    </location>
</feature>
<dbReference type="InterPro" id="IPR040677">
    <property type="entry name" value="LPD7"/>
</dbReference>
<dbReference type="RefSeq" id="WP_189761512.1">
    <property type="nucleotide sequence ID" value="NZ_MT499885.1"/>
</dbReference>